<dbReference type="EMBL" id="CP126604">
    <property type="protein sequence ID" value="XBN41843.1"/>
    <property type="molecule type" value="Genomic_DNA"/>
</dbReference>
<dbReference type="InterPro" id="IPR008966">
    <property type="entry name" value="Adhesion_dom_sf"/>
</dbReference>
<proteinExistence type="inferred from homology"/>
<dbReference type="Gene3D" id="2.60.40.1090">
    <property type="entry name" value="Fimbrial-type adhesion domain"/>
    <property type="match status" value="1"/>
</dbReference>
<dbReference type="Pfam" id="PF00419">
    <property type="entry name" value="Fimbrial"/>
    <property type="match status" value="1"/>
</dbReference>
<keyword evidence="4" id="KW-0281">Fimbrium</keyword>
<reference evidence="7" key="1">
    <citation type="submission" date="2023-05" db="EMBL/GenBank/DDBJ databases">
        <title>Complete genome sequence data from fresh produce 2nd batch.</title>
        <authorList>
            <person name="Stein M."/>
            <person name="Cho G.-S."/>
            <person name="Brinks E."/>
            <person name="Franz C.M.A.P."/>
        </authorList>
    </citation>
    <scope>NUCLEOTIDE SEQUENCE [LARGE SCALE GENOMIC DNA]</scope>
    <source>
        <strain evidence="7">E1</strain>
    </source>
</reference>
<dbReference type="KEGG" id="edy:F0320_10835"/>
<dbReference type="AlphaFoldDB" id="A0AAU7J767"/>
<gene>
    <name evidence="7" type="ORF">F0320_10835</name>
</gene>
<evidence type="ECO:0000256" key="4">
    <source>
        <dbReference type="ARBA" id="ARBA00023263"/>
    </source>
</evidence>
<dbReference type="InterPro" id="IPR036937">
    <property type="entry name" value="Adhesion_dom_fimbrial_sf"/>
</dbReference>
<dbReference type="Proteomes" id="UP000323234">
    <property type="component" value="Chromosome"/>
</dbReference>
<keyword evidence="8" id="KW-1185">Reference proteome</keyword>
<feature type="domain" description="Fimbrial-type adhesion" evidence="6">
    <location>
        <begin position="45"/>
        <end position="200"/>
    </location>
</feature>
<dbReference type="InterPro" id="IPR000259">
    <property type="entry name" value="Adhesion_dom_fimbrial"/>
</dbReference>
<evidence type="ECO:0000256" key="5">
    <source>
        <dbReference type="SAM" id="SignalP"/>
    </source>
</evidence>
<evidence type="ECO:0000256" key="2">
    <source>
        <dbReference type="ARBA" id="ARBA00006671"/>
    </source>
</evidence>
<sequence length="200" mass="21287">MNGKAFYRYSRTCALSLLLSGSVASNALAVDDWNVQGENGQLHVHGVLRNGSCLISMRSKLQDVVMDNSALGAMKRPGDTGKPTQIVFRLLGCESTGGLQRSNRVGPSTWDETQPVVTVSFVGATDPDDPTLLLIAGMSGVGLRILDSNGRIVIPGTRGKPQFVTTGSDELTYTVIPVRTIAPLIAGEFRASVDFGISYD</sequence>
<comment type="subcellular location">
    <subcellularLocation>
        <location evidence="1">Fimbrium</location>
    </subcellularLocation>
</comment>
<dbReference type="PANTHER" id="PTHR33420">
    <property type="entry name" value="FIMBRIAL SUBUNIT ELFA-RELATED"/>
    <property type="match status" value="1"/>
</dbReference>
<protein>
    <submittedName>
        <fullName evidence="7">Fimbrial protein</fullName>
    </submittedName>
</protein>
<dbReference type="InterPro" id="IPR050263">
    <property type="entry name" value="Bact_Fimbrial_Adh_Pro"/>
</dbReference>
<dbReference type="PANTHER" id="PTHR33420:SF12">
    <property type="entry name" value="FIMBRIN-LIKE PROTEIN FIMI-RELATED"/>
    <property type="match status" value="1"/>
</dbReference>
<dbReference type="GO" id="GO:0043709">
    <property type="term" value="P:cell adhesion involved in single-species biofilm formation"/>
    <property type="evidence" value="ECO:0007669"/>
    <property type="project" value="TreeGrafter"/>
</dbReference>
<keyword evidence="3 5" id="KW-0732">Signal</keyword>
<comment type="similarity">
    <text evidence="2">Belongs to the fimbrial protein family.</text>
</comment>
<organism evidence="7 8">
    <name type="scientific">Enterobacter dykesii</name>
    <dbReference type="NCBI Taxonomy" id="2797506"/>
    <lineage>
        <taxon>Bacteria</taxon>
        <taxon>Pseudomonadati</taxon>
        <taxon>Pseudomonadota</taxon>
        <taxon>Gammaproteobacteria</taxon>
        <taxon>Enterobacterales</taxon>
        <taxon>Enterobacteriaceae</taxon>
        <taxon>Enterobacter</taxon>
    </lineage>
</organism>
<dbReference type="RefSeq" id="WP_052119571.1">
    <property type="nucleotide sequence ID" value="NZ_CP126604.1"/>
</dbReference>
<dbReference type="SUPFAM" id="SSF49401">
    <property type="entry name" value="Bacterial adhesins"/>
    <property type="match status" value="1"/>
</dbReference>
<feature type="signal peptide" evidence="5">
    <location>
        <begin position="1"/>
        <end position="29"/>
    </location>
</feature>
<accession>A0AAU7J767</accession>
<evidence type="ECO:0000256" key="1">
    <source>
        <dbReference type="ARBA" id="ARBA00004561"/>
    </source>
</evidence>
<evidence type="ECO:0000256" key="3">
    <source>
        <dbReference type="ARBA" id="ARBA00022729"/>
    </source>
</evidence>
<feature type="chain" id="PRO_5043795364" evidence="5">
    <location>
        <begin position="30"/>
        <end position="200"/>
    </location>
</feature>
<name>A0AAU7J767_9ENTR</name>
<evidence type="ECO:0000259" key="6">
    <source>
        <dbReference type="Pfam" id="PF00419"/>
    </source>
</evidence>
<evidence type="ECO:0000313" key="7">
    <source>
        <dbReference type="EMBL" id="XBN41843.1"/>
    </source>
</evidence>
<evidence type="ECO:0000313" key="8">
    <source>
        <dbReference type="Proteomes" id="UP000323234"/>
    </source>
</evidence>
<dbReference type="GO" id="GO:0009289">
    <property type="term" value="C:pilus"/>
    <property type="evidence" value="ECO:0007669"/>
    <property type="project" value="UniProtKB-SubCell"/>
</dbReference>